<evidence type="ECO:0000259" key="2">
    <source>
        <dbReference type="Pfam" id="PF20441"/>
    </source>
</evidence>
<dbReference type="RefSeq" id="WP_082790580.1">
    <property type="nucleotide sequence ID" value="NZ_BEWL01000030.1"/>
</dbReference>
<dbReference type="PANTHER" id="PTHR41287">
    <property type="match status" value="1"/>
</dbReference>
<comment type="caution">
    <text evidence="3">The sequence shown here is derived from an EMBL/GenBank/DDBJ whole genome shotgun (WGS) entry which is preliminary data.</text>
</comment>
<gene>
    <name evidence="3" type="ORF">GCM10007866_05250</name>
</gene>
<evidence type="ECO:0000313" key="4">
    <source>
        <dbReference type="Proteomes" id="UP001156672"/>
    </source>
</evidence>
<dbReference type="InterPro" id="IPR027417">
    <property type="entry name" value="P-loop_NTPase"/>
</dbReference>
<dbReference type="PANTHER" id="PTHR41287:SF1">
    <property type="entry name" value="PROTEIN YMFN"/>
    <property type="match status" value="1"/>
</dbReference>
<accession>A0ABQ5WZL1</accession>
<organism evidence="3 4">
    <name type="scientific">Gluconobacter albidus</name>
    <dbReference type="NCBI Taxonomy" id="318683"/>
    <lineage>
        <taxon>Bacteria</taxon>
        <taxon>Pseudomonadati</taxon>
        <taxon>Pseudomonadota</taxon>
        <taxon>Alphaproteobacteria</taxon>
        <taxon>Acetobacterales</taxon>
        <taxon>Acetobacteraceae</taxon>
        <taxon>Gluconobacter</taxon>
    </lineage>
</organism>
<protein>
    <submittedName>
        <fullName evidence="3">Terminase</fullName>
    </submittedName>
</protein>
<evidence type="ECO:0000313" key="3">
    <source>
        <dbReference type="EMBL" id="GLQ68077.1"/>
    </source>
</evidence>
<dbReference type="EMBL" id="BSNW01000006">
    <property type="protein sequence ID" value="GLQ68077.1"/>
    <property type="molecule type" value="Genomic_DNA"/>
</dbReference>
<reference evidence="4" key="1">
    <citation type="journal article" date="2019" name="Int. J. Syst. Evol. Microbiol.">
        <title>The Global Catalogue of Microorganisms (GCM) 10K type strain sequencing project: providing services to taxonomists for standard genome sequencing and annotation.</title>
        <authorList>
            <consortium name="The Broad Institute Genomics Platform"/>
            <consortium name="The Broad Institute Genome Sequencing Center for Infectious Disease"/>
            <person name="Wu L."/>
            <person name="Ma J."/>
        </authorList>
    </citation>
    <scope>NUCLEOTIDE SEQUENCE [LARGE SCALE GENOMIC DNA]</scope>
    <source>
        <strain evidence="4">NBRC 3250</strain>
    </source>
</reference>
<dbReference type="Pfam" id="PF20441">
    <property type="entry name" value="TerL_nuclease"/>
    <property type="match status" value="1"/>
</dbReference>
<proteinExistence type="predicted"/>
<evidence type="ECO:0000259" key="1">
    <source>
        <dbReference type="Pfam" id="PF03354"/>
    </source>
</evidence>
<dbReference type="Pfam" id="PF03354">
    <property type="entry name" value="TerL_ATPase"/>
    <property type="match status" value="1"/>
</dbReference>
<sequence>MTYEFDFKELYEGMDELTKSSYRYPYDVLCGNIITNKIVKKSCYNAFEDFIRQNTPDFPFYYEPETGERFRKFCLVMYHYKGPVAGQPVVLDDWQVFLMSQFLGWHYAEGENKGYRRFREIYLSVARGNGKSFMMSILALWGMCCDGEGGPEVYSAATDRTQAEIVFGGTKAQITNPKQHKLMKYLGVRALDKKILCTKNNGLYRALSRDSQRMDGLNIHFAIVDELHAHPNRSTWDVLRSGANKRKQSAMIAITTAGYDLTSFGFIKDESIRMNIECHPAIRNPNILGLIYGAEENDDPYDETTSKKANPCWNSAIDKVSFKSKAYDARRIPTDRPEFFTKMLNIWFNNAEGWITSEDLNKCYDKDMFEGDKYECRISGFDLAYVNDLCCYVNVFTKTIDNKRHYYIFPHAYVPSRAITNNVNLKYQEWVDEKQLNVIEGEAIDTDRFNQDLINNMKKYDVKAMAGDAWQATPTLQAIQKAGKKAVAVPQTTKALTQATSEFSVAVMEQRVHWNNKVFHWNCMNARLYIDANDLFKPVKEHKDSKKKIDTVAATINAIAYGIENNWAKSSIAIY</sequence>
<dbReference type="InterPro" id="IPR046461">
    <property type="entry name" value="TerL_ATPase"/>
</dbReference>
<dbReference type="Gene3D" id="3.40.50.300">
    <property type="entry name" value="P-loop containing nucleotide triphosphate hydrolases"/>
    <property type="match status" value="1"/>
</dbReference>
<dbReference type="InterPro" id="IPR005021">
    <property type="entry name" value="Terminase_largesu-like"/>
</dbReference>
<feature type="domain" description="Terminase large subunit-like ATPase" evidence="1">
    <location>
        <begin position="93"/>
        <end position="263"/>
    </location>
</feature>
<dbReference type="Proteomes" id="UP001156672">
    <property type="component" value="Unassembled WGS sequence"/>
</dbReference>
<dbReference type="InterPro" id="IPR046462">
    <property type="entry name" value="TerL_nuclease"/>
</dbReference>
<feature type="domain" description="Terminase large subunit-like endonuclease" evidence="2">
    <location>
        <begin position="284"/>
        <end position="560"/>
    </location>
</feature>
<name>A0ABQ5WZL1_9PROT</name>
<keyword evidence="4" id="KW-1185">Reference proteome</keyword>